<sequence>MSSLSTESTPRERLDRAISVLGRVRMYWRGMAALIAVGLSISLALALATKRVWRSEATILYRETIQTGRDPQSSTARAARLGPKLKDTLIARGTLAGVIEAFGLYPEKTARSMVEAVEEMKSHVGFRAQSSDTYVISFTHDDPLVAQQVAARLTQILIDDYRRDSLGAATMTRDFLRRELAEASAKVDEASRALATFLAKNPQFQWGLNDSPYAPAPQPLGSPGAPAPAAARSSPPPRPMDPQLAALERQLARVEALLGVARSPAAAPGQPLPPSVVDAQRARDAAAAALVSAETALAEKLSTVTSIHPDAIAAKRRVEAARSQLAAAESALGLVRAGLTEVPRGEAGELTPSRRAALSAERSALLRQIAGLRARAGGGRAAAAGEARRAPAGPGADPEERVIELETEWHRLRLDLERAREYLKAVQANERAADLSADAAENKSETELDVLDPAYLPSRPDRGRGRVFFAGAAVTFFFALGVAGARVLLNDTLYDGGDIHALGGPALLAAMPELPPQPPLRERAIVPAYGAAPAAAPEDGGERPNERAGPAPGQPGFAEPGQPGFAEPGQPGFAEQPGQPGFAEQPGQPGFAEPVAEAGQPGFAEPGQPGFAEQPGQPGFAEGEEDTLPDGLELDGDAGPGSSWSAPEPAWSAAEEAWSAPEPASGAPGGSLACVGTRHLAYAGGAGFREPEVEILGADVDPEGCGVFELLRGAPASALAALRVLRHRLDQRRGGEPLTVAVVSPGRAEGKTAVAARLAMTLAEAERARVLLVEGHLARPRVAATLGLRLPAHASFSEQLRRRMVGEARPLGVIALSPSLSVLAEPSLEASYPAALHSIHFEAAMRALRRYYDYVVLDGPPVLGSGDANVIEDACDGVLVVARASVTRASSLTRAVEQLGERRILGVILNDVAARPVARKRICIDGEPVRPSC</sequence>
<feature type="compositionally biased region" description="Acidic residues" evidence="4">
    <location>
        <begin position="622"/>
        <end position="636"/>
    </location>
</feature>
<accession>A0A4P2QQK1</accession>
<dbReference type="SUPFAM" id="SSF52540">
    <property type="entry name" value="P-loop containing nucleoside triphosphate hydrolases"/>
    <property type="match status" value="1"/>
</dbReference>
<evidence type="ECO:0000256" key="2">
    <source>
        <dbReference type="ARBA" id="ARBA00022840"/>
    </source>
</evidence>
<dbReference type="PANTHER" id="PTHR32309:SF31">
    <property type="entry name" value="CAPSULAR EXOPOLYSACCHARIDE FAMILY"/>
    <property type="match status" value="1"/>
</dbReference>
<evidence type="ECO:0000256" key="3">
    <source>
        <dbReference type="SAM" id="Coils"/>
    </source>
</evidence>
<dbReference type="EMBL" id="CP012672">
    <property type="protein sequence ID" value="AUX31793.1"/>
    <property type="molecule type" value="Genomic_DNA"/>
</dbReference>
<dbReference type="RefSeq" id="WP_129575520.1">
    <property type="nucleotide sequence ID" value="NZ_CP012672.1"/>
</dbReference>
<feature type="coiled-coil region" evidence="3">
    <location>
        <begin position="173"/>
        <end position="200"/>
    </location>
</feature>
<name>A0A4P2QQK1_SORCE</name>
<keyword evidence="3" id="KW-0175">Coiled coil</keyword>
<dbReference type="InterPro" id="IPR005702">
    <property type="entry name" value="Wzc-like_C"/>
</dbReference>
<feature type="region of interest" description="Disordered" evidence="4">
    <location>
        <begin position="209"/>
        <end position="242"/>
    </location>
</feature>
<dbReference type="PANTHER" id="PTHR32309">
    <property type="entry name" value="TYROSINE-PROTEIN KINASE"/>
    <property type="match status" value="1"/>
</dbReference>
<dbReference type="AlphaFoldDB" id="A0A4P2QQK1"/>
<gene>
    <name evidence="6" type="ORF">SOCE836_039250</name>
</gene>
<evidence type="ECO:0000313" key="7">
    <source>
        <dbReference type="Proteomes" id="UP000295497"/>
    </source>
</evidence>
<dbReference type="InterPro" id="IPR050445">
    <property type="entry name" value="Bact_polysacc_biosynth/exp"/>
</dbReference>
<keyword evidence="1" id="KW-0547">Nucleotide-binding</keyword>
<evidence type="ECO:0000256" key="4">
    <source>
        <dbReference type="SAM" id="MobiDB-lite"/>
    </source>
</evidence>
<dbReference type="CDD" id="cd05387">
    <property type="entry name" value="BY-kinase"/>
    <property type="match status" value="1"/>
</dbReference>
<evidence type="ECO:0000256" key="1">
    <source>
        <dbReference type="ARBA" id="ARBA00022741"/>
    </source>
</evidence>
<feature type="region of interest" description="Disordered" evidence="4">
    <location>
        <begin position="533"/>
        <end position="669"/>
    </location>
</feature>
<feature type="transmembrane region" description="Helical" evidence="5">
    <location>
        <begin position="26"/>
        <end position="48"/>
    </location>
</feature>
<proteinExistence type="predicted"/>
<keyword evidence="5" id="KW-0812">Transmembrane</keyword>
<feature type="compositionally biased region" description="Low complexity" evidence="4">
    <location>
        <begin position="221"/>
        <end position="233"/>
    </location>
</feature>
<keyword evidence="5" id="KW-1133">Transmembrane helix</keyword>
<protein>
    <submittedName>
        <fullName evidence="6">Uncharacterized protein</fullName>
    </submittedName>
</protein>
<evidence type="ECO:0000256" key="5">
    <source>
        <dbReference type="SAM" id="Phobius"/>
    </source>
</evidence>
<feature type="compositionally biased region" description="Low complexity" evidence="4">
    <location>
        <begin position="640"/>
        <end position="666"/>
    </location>
</feature>
<keyword evidence="5" id="KW-0472">Membrane</keyword>
<reference evidence="6 7" key="1">
    <citation type="submission" date="2015-09" db="EMBL/GenBank/DDBJ databases">
        <title>Sorangium comparison.</title>
        <authorList>
            <person name="Zaburannyi N."/>
            <person name="Bunk B."/>
            <person name="Overmann J."/>
            <person name="Mueller R."/>
        </authorList>
    </citation>
    <scope>NUCLEOTIDE SEQUENCE [LARGE SCALE GENOMIC DNA]</scope>
    <source>
        <strain evidence="6 7">So ce836</strain>
    </source>
</reference>
<feature type="transmembrane region" description="Helical" evidence="5">
    <location>
        <begin position="467"/>
        <end position="489"/>
    </location>
</feature>
<evidence type="ECO:0000313" key="6">
    <source>
        <dbReference type="EMBL" id="AUX31793.1"/>
    </source>
</evidence>
<keyword evidence="2" id="KW-0067">ATP-binding</keyword>
<organism evidence="6 7">
    <name type="scientific">Sorangium cellulosum</name>
    <name type="common">Polyangium cellulosum</name>
    <dbReference type="NCBI Taxonomy" id="56"/>
    <lineage>
        <taxon>Bacteria</taxon>
        <taxon>Pseudomonadati</taxon>
        <taxon>Myxococcota</taxon>
        <taxon>Polyangia</taxon>
        <taxon>Polyangiales</taxon>
        <taxon>Polyangiaceae</taxon>
        <taxon>Sorangium</taxon>
    </lineage>
</organism>
<dbReference type="Proteomes" id="UP000295497">
    <property type="component" value="Chromosome"/>
</dbReference>
<dbReference type="InterPro" id="IPR027417">
    <property type="entry name" value="P-loop_NTPase"/>
</dbReference>
<dbReference type="Gene3D" id="3.40.50.300">
    <property type="entry name" value="P-loop containing nucleotide triphosphate hydrolases"/>
    <property type="match status" value="1"/>
</dbReference>
<dbReference type="Gene3D" id="1.20.1600.10">
    <property type="entry name" value="Outer membrane efflux proteins (OEP)"/>
    <property type="match status" value="1"/>
</dbReference>